<evidence type="ECO:0000313" key="1">
    <source>
        <dbReference type="EMBL" id="KAF2685218.1"/>
    </source>
</evidence>
<evidence type="ECO:0000313" key="2">
    <source>
        <dbReference type="Proteomes" id="UP000799291"/>
    </source>
</evidence>
<name>A0A6G1J481_9PLEO</name>
<dbReference type="EMBL" id="MU005579">
    <property type="protein sequence ID" value="KAF2685218.1"/>
    <property type="molecule type" value="Genomic_DNA"/>
</dbReference>
<reference evidence="1" key="1">
    <citation type="journal article" date="2020" name="Stud. Mycol.">
        <title>101 Dothideomycetes genomes: a test case for predicting lifestyles and emergence of pathogens.</title>
        <authorList>
            <person name="Haridas S."/>
            <person name="Albert R."/>
            <person name="Binder M."/>
            <person name="Bloem J."/>
            <person name="Labutti K."/>
            <person name="Salamov A."/>
            <person name="Andreopoulos B."/>
            <person name="Baker S."/>
            <person name="Barry K."/>
            <person name="Bills G."/>
            <person name="Bluhm B."/>
            <person name="Cannon C."/>
            <person name="Castanera R."/>
            <person name="Culley D."/>
            <person name="Daum C."/>
            <person name="Ezra D."/>
            <person name="Gonzalez J."/>
            <person name="Henrissat B."/>
            <person name="Kuo A."/>
            <person name="Liang C."/>
            <person name="Lipzen A."/>
            <person name="Lutzoni F."/>
            <person name="Magnuson J."/>
            <person name="Mondo S."/>
            <person name="Nolan M."/>
            <person name="Ohm R."/>
            <person name="Pangilinan J."/>
            <person name="Park H.-J."/>
            <person name="Ramirez L."/>
            <person name="Alfaro M."/>
            <person name="Sun H."/>
            <person name="Tritt A."/>
            <person name="Yoshinaga Y."/>
            <person name="Zwiers L.-H."/>
            <person name="Turgeon B."/>
            <person name="Goodwin S."/>
            <person name="Spatafora J."/>
            <person name="Crous P."/>
            <person name="Grigoriev I."/>
        </authorList>
    </citation>
    <scope>NUCLEOTIDE SEQUENCE</scope>
    <source>
        <strain evidence="1">CBS 122367</strain>
    </source>
</reference>
<keyword evidence="2" id="KW-1185">Reference proteome</keyword>
<gene>
    <name evidence="1" type="ORF">K458DRAFT_417289</name>
</gene>
<accession>A0A6G1J481</accession>
<protein>
    <submittedName>
        <fullName evidence="1">Uncharacterized protein</fullName>
    </submittedName>
</protein>
<dbReference type="Proteomes" id="UP000799291">
    <property type="component" value="Unassembled WGS sequence"/>
</dbReference>
<organism evidence="1 2">
    <name type="scientific">Lentithecium fluviatile CBS 122367</name>
    <dbReference type="NCBI Taxonomy" id="1168545"/>
    <lineage>
        <taxon>Eukaryota</taxon>
        <taxon>Fungi</taxon>
        <taxon>Dikarya</taxon>
        <taxon>Ascomycota</taxon>
        <taxon>Pezizomycotina</taxon>
        <taxon>Dothideomycetes</taxon>
        <taxon>Pleosporomycetidae</taxon>
        <taxon>Pleosporales</taxon>
        <taxon>Massarineae</taxon>
        <taxon>Lentitheciaceae</taxon>
        <taxon>Lentithecium</taxon>
    </lineage>
</organism>
<sequence length="76" mass="8603">MGRVRVRLKAVCWRGWQKRGIGWASRRTAHNRRTPRCSASKLILLIETLSSSLRYAPCPTVVLIVLSRTTPALSRS</sequence>
<proteinExistence type="predicted"/>
<dbReference type="AlphaFoldDB" id="A0A6G1J481"/>